<dbReference type="AlphaFoldDB" id="A0A5J4Z8Z9"/>
<organism evidence="1 2">
    <name type="scientific">Porphyridium purpureum</name>
    <name type="common">Red alga</name>
    <name type="synonym">Porphyridium cruentum</name>
    <dbReference type="NCBI Taxonomy" id="35688"/>
    <lineage>
        <taxon>Eukaryota</taxon>
        <taxon>Rhodophyta</taxon>
        <taxon>Bangiophyceae</taxon>
        <taxon>Porphyridiales</taxon>
        <taxon>Porphyridiaceae</taxon>
        <taxon>Porphyridium</taxon>
    </lineage>
</organism>
<evidence type="ECO:0008006" key="3">
    <source>
        <dbReference type="Google" id="ProtNLM"/>
    </source>
</evidence>
<protein>
    <recommendedName>
        <fullName evidence="3">VOC domain-containing protein</fullName>
    </recommendedName>
</protein>
<dbReference type="SUPFAM" id="SSF54593">
    <property type="entry name" value="Glyoxalase/Bleomycin resistance protein/Dihydroxybiphenyl dioxygenase"/>
    <property type="match status" value="1"/>
</dbReference>
<dbReference type="EMBL" id="VRMN01000001">
    <property type="protein sequence ID" value="KAA8499580.1"/>
    <property type="molecule type" value="Genomic_DNA"/>
</dbReference>
<accession>A0A5J4Z8Z9</accession>
<reference evidence="2" key="1">
    <citation type="journal article" date="2019" name="Nat. Commun.">
        <title>Expansion of phycobilisome linker gene families in mesophilic red algae.</title>
        <authorList>
            <person name="Lee J."/>
            <person name="Kim D."/>
            <person name="Bhattacharya D."/>
            <person name="Yoon H.S."/>
        </authorList>
    </citation>
    <scope>NUCLEOTIDE SEQUENCE [LARGE SCALE GENOMIC DNA]</scope>
    <source>
        <strain evidence="2">CCMP 1328</strain>
    </source>
</reference>
<keyword evidence="2" id="KW-1185">Reference proteome</keyword>
<comment type="caution">
    <text evidence="1">The sequence shown here is derived from an EMBL/GenBank/DDBJ whole genome shotgun (WGS) entry which is preliminary data.</text>
</comment>
<name>A0A5J4Z8Z9_PORPP</name>
<evidence type="ECO:0000313" key="1">
    <source>
        <dbReference type="EMBL" id="KAA8499580.1"/>
    </source>
</evidence>
<gene>
    <name evidence="1" type="ORF">FVE85_7165</name>
</gene>
<sequence>MTSRIGTIRILLLVRDVSVTTRFFTLGLGMKTDRFARLQSPNLTTIEVCSGDGEASCTTGYSPFLVFEVEDMDSKIPALLSMGATLDGPILYKAYGKTAAMRSPCGHMIGLREIAGNADGVDERIAAGAAARTRLNEMKDSDRDHGGAREI</sequence>
<evidence type="ECO:0000313" key="2">
    <source>
        <dbReference type="Proteomes" id="UP000324585"/>
    </source>
</evidence>
<dbReference type="OrthoDB" id="10267381at2759"/>
<dbReference type="Gene3D" id="3.10.180.10">
    <property type="entry name" value="2,3-Dihydroxybiphenyl 1,2-Dioxygenase, domain 1"/>
    <property type="match status" value="1"/>
</dbReference>
<dbReference type="InterPro" id="IPR052164">
    <property type="entry name" value="Anthracycline_SecMetBiosynth"/>
</dbReference>
<dbReference type="InterPro" id="IPR029068">
    <property type="entry name" value="Glyas_Bleomycin-R_OHBP_Dase"/>
</dbReference>
<dbReference type="PANTHER" id="PTHR33993:SF14">
    <property type="entry name" value="GB|AAF24581.1"/>
    <property type="match status" value="1"/>
</dbReference>
<proteinExistence type="predicted"/>
<dbReference type="Proteomes" id="UP000324585">
    <property type="component" value="Unassembled WGS sequence"/>
</dbReference>
<dbReference type="PANTHER" id="PTHR33993">
    <property type="entry name" value="GLYOXALASE-RELATED"/>
    <property type="match status" value="1"/>
</dbReference>
<dbReference type="CDD" id="cd06587">
    <property type="entry name" value="VOC"/>
    <property type="match status" value="1"/>
</dbReference>